<dbReference type="EMBL" id="CP032664">
    <property type="protein sequence ID" value="QQO83008.1"/>
    <property type="molecule type" value="Genomic_DNA"/>
</dbReference>
<evidence type="ECO:0000259" key="2">
    <source>
        <dbReference type="Pfam" id="PF01973"/>
    </source>
</evidence>
<sequence length="817" mass="92951">MQSTPSAMLNTFAVSRFNETYLPAINRQIFEQFDSASQYRNKFAKQLTAEDTLYIFTGMDSGLLANYILSMELPAGSRFIFVELPEVLSLLNIDLPDSLKSKLWITTEAELPEILKQAGNDICIAKGQYRHYHSMAAAAETLPEYILLKSAIAQALDHERFNQGVNYNQKEFVQRQLENVCDNHSPAEILRGHFEGETAIIVAGGPSMDLQLDWLKANQQRMTIFAVSRIAAKLINHGIKPDIVVTVDPQAFSFDVSREMMQYPEDFLLVHSYHAHPWIVGQWAGENLYLGDRFPWQTHHSNIITKGPTVTNSSLLLAIEMGFSQILFTGMDLCYSRHGVSHASGTQEAKLGPSLGHMCEWVETYSGYLAETPLQLLHARQAIEDEIAAHPQHEYINLSEDAARIAGIGFCSRENIKLPQRKKPLSEPLSSSNLKQVNKKADLQLCFQQLEQAKQKLTRIENLTHKAFKACQAEINSKAPSNKLLKQLQTTEAKLNKDFGDMAQLIKFYGYREFSAFLTARSSDEWTQTQMQQMNLDYYQAYCVIAKHLGGLVDSALTRVKSRQEELSPDAKLESLAKQWQQDNTPGRVHIWRRNHQIQPQEQTLADELDKNFHGMLTTARQVYRDVLADSNTQDRIFDKIMLFKSQRHQHGLQQMVNNLEFVLPEKPELKRLYWLAKANLEVLKQAPEQALHALQQIDQQQTTETELRMISVLALQLNLLPLAETTLAELSHLNDSFLPQYAHVLRLGGKGQQALETYLDYLGKYPQDLQVWLKLAQFMQAVQQDEAAVTAFHKVLELDPDNLSAKQGLTELQNRN</sequence>
<evidence type="ECO:0000313" key="3">
    <source>
        <dbReference type="EMBL" id="QQO83008.1"/>
    </source>
</evidence>
<dbReference type="InterPro" id="IPR002826">
    <property type="entry name" value="MptE-like"/>
</dbReference>
<keyword evidence="1" id="KW-0802">TPR repeat</keyword>
<accession>A0A7T8EAU3</accession>
<protein>
    <submittedName>
        <fullName evidence="3">DUF115 domain-containing protein</fullName>
    </submittedName>
</protein>
<dbReference type="PROSITE" id="PS50005">
    <property type="entry name" value="TPR"/>
    <property type="match status" value="1"/>
</dbReference>
<dbReference type="PANTHER" id="PTHR41786">
    <property type="entry name" value="MOTILITY ACCESSORY FACTOR MAF"/>
    <property type="match status" value="1"/>
</dbReference>
<evidence type="ECO:0000256" key="1">
    <source>
        <dbReference type="PROSITE-ProRule" id="PRU00339"/>
    </source>
</evidence>
<proteinExistence type="predicted"/>
<gene>
    <name evidence="3" type="ORF">D7032_06925</name>
</gene>
<dbReference type="SUPFAM" id="SSF48452">
    <property type="entry name" value="TPR-like"/>
    <property type="match status" value="1"/>
</dbReference>
<dbReference type="AlphaFoldDB" id="A0A7T8EAU3"/>
<dbReference type="PANTHER" id="PTHR41786:SF1">
    <property type="entry name" value="6-HYDROXYMETHYLPTERIN DIPHOSPHOKINASE MPTE-LIKE DOMAIN-CONTAINING PROTEIN"/>
    <property type="match status" value="1"/>
</dbReference>
<feature type="domain" description="6-hydroxymethylpterin diphosphokinase MptE-like" evidence="2">
    <location>
        <begin position="175"/>
        <end position="337"/>
    </location>
</feature>
<dbReference type="InterPro" id="IPR011990">
    <property type="entry name" value="TPR-like_helical_dom_sf"/>
</dbReference>
<dbReference type="Pfam" id="PF01973">
    <property type="entry name" value="MptE-like"/>
    <property type="match status" value="1"/>
</dbReference>
<dbReference type="Gene3D" id="1.25.40.10">
    <property type="entry name" value="Tetratricopeptide repeat domain"/>
    <property type="match status" value="1"/>
</dbReference>
<dbReference type="InterPro" id="IPR019734">
    <property type="entry name" value="TPR_rpt"/>
</dbReference>
<reference evidence="3" key="1">
    <citation type="submission" date="2018-09" db="EMBL/GenBank/DDBJ databases">
        <title>Genome sequencing and analysis.</title>
        <authorList>
            <person name="Huang Y.-T."/>
        </authorList>
    </citation>
    <scope>NUCLEOTIDE SEQUENCE</scope>
    <source>
        <strain evidence="3">HIDE</strain>
    </source>
</reference>
<dbReference type="RefSeq" id="WP_345861319.1">
    <property type="nucleotide sequence ID" value="NZ_CP032664.1"/>
</dbReference>
<organism evidence="3">
    <name type="scientific">Shewanella algae</name>
    <dbReference type="NCBI Taxonomy" id="38313"/>
    <lineage>
        <taxon>Bacteria</taxon>
        <taxon>Pseudomonadati</taxon>
        <taxon>Pseudomonadota</taxon>
        <taxon>Gammaproteobacteria</taxon>
        <taxon>Alteromonadales</taxon>
        <taxon>Shewanellaceae</taxon>
        <taxon>Shewanella</taxon>
    </lineage>
</organism>
<feature type="repeat" description="TPR" evidence="1">
    <location>
        <begin position="770"/>
        <end position="803"/>
    </location>
</feature>
<name>A0A7T8EAU3_9GAMM</name>